<dbReference type="EC" id="2.4.-.-" evidence="3"/>
<evidence type="ECO:0000313" key="4">
    <source>
        <dbReference type="Proteomes" id="UP001549691"/>
    </source>
</evidence>
<gene>
    <name evidence="3" type="ORF">ABXR19_15735</name>
</gene>
<dbReference type="RefSeq" id="WP_354602100.1">
    <property type="nucleotide sequence ID" value="NZ_JBEWZI010000020.1"/>
</dbReference>
<dbReference type="CDD" id="cd03801">
    <property type="entry name" value="GT4_PimA-like"/>
    <property type="match status" value="1"/>
</dbReference>
<dbReference type="Pfam" id="PF00534">
    <property type="entry name" value="Glycos_transf_1"/>
    <property type="match status" value="1"/>
</dbReference>
<dbReference type="InterPro" id="IPR028098">
    <property type="entry name" value="Glyco_trans_4-like_N"/>
</dbReference>
<feature type="domain" description="Glycosyltransferase subfamily 4-like N-terminal" evidence="2">
    <location>
        <begin position="22"/>
        <end position="215"/>
    </location>
</feature>
<dbReference type="Gene3D" id="3.40.50.2000">
    <property type="entry name" value="Glycogen Phosphorylase B"/>
    <property type="match status" value="2"/>
</dbReference>
<dbReference type="EMBL" id="JBEWZI010000020">
    <property type="protein sequence ID" value="MET7015641.1"/>
    <property type="molecule type" value="Genomic_DNA"/>
</dbReference>
<dbReference type="GO" id="GO:0016757">
    <property type="term" value="F:glycosyltransferase activity"/>
    <property type="evidence" value="ECO:0007669"/>
    <property type="project" value="UniProtKB-KW"/>
</dbReference>
<dbReference type="PANTHER" id="PTHR45947">
    <property type="entry name" value="SULFOQUINOVOSYL TRANSFERASE SQD2"/>
    <property type="match status" value="1"/>
</dbReference>
<keyword evidence="4" id="KW-1185">Reference proteome</keyword>
<keyword evidence="3" id="KW-0328">Glycosyltransferase</keyword>
<comment type="caution">
    <text evidence="3">The sequence shown here is derived from an EMBL/GenBank/DDBJ whole genome shotgun (WGS) entry which is preliminary data.</text>
</comment>
<feature type="domain" description="Glycosyl transferase family 1" evidence="1">
    <location>
        <begin position="232"/>
        <end position="396"/>
    </location>
</feature>
<dbReference type="SUPFAM" id="SSF53756">
    <property type="entry name" value="UDP-Glycosyltransferase/glycogen phosphorylase"/>
    <property type="match status" value="1"/>
</dbReference>
<keyword evidence="3" id="KW-0808">Transferase</keyword>
<dbReference type="Pfam" id="PF13439">
    <property type="entry name" value="Glyco_transf_4"/>
    <property type="match status" value="1"/>
</dbReference>
<reference evidence="3 4" key="1">
    <citation type="submission" date="2024-07" db="EMBL/GenBank/DDBJ databases">
        <title>Uliginosibacterium flavum JJ3220;KACC:17644.</title>
        <authorList>
            <person name="Kim M.K."/>
        </authorList>
    </citation>
    <scope>NUCLEOTIDE SEQUENCE [LARGE SCALE GENOMIC DNA]</scope>
    <source>
        <strain evidence="3 4">KACC:17644</strain>
    </source>
</reference>
<sequence length="424" mass="47266">MPLSINRSLRLLLILPEYPPSFGGMQTHAVNLSRHLAAQGHQLKVLTCRADDPDLHEECLRHDATQSFPVRRVLSRVAHWHSVAQAVAVGRRFAPDLIYASNVYFGEVGRVLGVPTVCRSVGNDVMRPWIAYPFRFGSSLLGSRWVGTRLYRLFRQFNAPEWIERILRDQRRLVMTQAARASACVLANSAFTAALLADLGLPPDSVRVLTGGVDSRHFQPAETTRPALTGRGPRLLTACRLVPKKGLDFLISLMPQIRQRHADAMLDIVGDGRERRRCEAQVARLGLRDCVRFLGRLPQESLPVYYWQADVFVLASRVTRNRISGQRDAETMGRVLCEANAAGVPVLASASGGIPSVIEHERNGLLFAEGDPADCLRQLFRLLDDRALSASLRAAGLQRARDEFDWQWIVRAHEQAFAAHVPAI</sequence>
<name>A0ABV2TNZ4_9RHOO</name>
<evidence type="ECO:0000313" key="3">
    <source>
        <dbReference type="EMBL" id="MET7015641.1"/>
    </source>
</evidence>
<organism evidence="3 4">
    <name type="scientific">Uliginosibacterium flavum</name>
    <dbReference type="NCBI Taxonomy" id="1396831"/>
    <lineage>
        <taxon>Bacteria</taxon>
        <taxon>Pseudomonadati</taxon>
        <taxon>Pseudomonadota</taxon>
        <taxon>Betaproteobacteria</taxon>
        <taxon>Rhodocyclales</taxon>
        <taxon>Zoogloeaceae</taxon>
        <taxon>Uliginosibacterium</taxon>
    </lineage>
</organism>
<dbReference type="InterPro" id="IPR050194">
    <property type="entry name" value="Glycosyltransferase_grp1"/>
</dbReference>
<protein>
    <submittedName>
        <fullName evidence="3">Glycosyltransferase family 4 protein</fullName>
        <ecNumber evidence="3">2.4.-.-</ecNumber>
    </submittedName>
</protein>
<accession>A0ABV2TNZ4</accession>
<evidence type="ECO:0000259" key="2">
    <source>
        <dbReference type="Pfam" id="PF13439"/>
    </source>
</evidence>
<evidence type="ECO:0000259" key="1">
    <source>
        <dbReference type="Pfam" id="PF00534"/>
    </source>
</evidence>
<dbReference type="InterPro" id="IPR001296">
    <property type="entry name" value="Glyco_trans_1"/>
</dbReference>
<dbReference type="Proteomes" id="UP001549691">
    <property type="component" value="Unassembled WGS sequence"/>
</dbReference>
<proteinExistence type="predicted"/>
<dbReference type="PANTHER" id="PTHR45947:SF3">
    <property type="entry name" value="SULFOQUINOVOSYL TRANSFERASE SQD2"/>
    <property type="match status" value="1"/>
</dbReference>